<dbReference type="InterPro" id="IPR008266">
    <property type="entry name" value="Tyr_kinase_AS"/>
</dbReference>
<name>A0A914R028_9BILA</name>
<dbReference type="PRINTS" id="PR00109">
    <property type="entry name" value="TYRKINASE"/>
</dbReference>
<dbReference type="GO" id="GO:0005524">
    <property type="term" value="F:ATP binding"/>
    <property type="evidence" value="ECO:0007669"/>
    <property type="project" value="UniProtKB-KW"/>
</dbReference>
<dbReference type="GO" id="GO:0046872">
    <property type="term" value="F:metal ion binding"/>
    <property type="evidence" value="ECO:0007669"/>
    <property type="project" value="UniProtKB-KW"/>
</dbReference>
<dbReference type="Gene3D" id="3.30.200.20">
    <property type="entry name" value="Phosphorylase Kinase, domain 1"/>
    <property type="match status" value="1"/>
</dbReference>
<dbReference type="WBParaSite" id="PDA_v2.g4700.t1">
    <property type="protein sequence ID" value="PDA_v2.g4700.t1"/>
    <property type="gene ID" value="PDA_v2.g4700"/>
</dbReference>
<dbReference type="CDD" id="cd00192">
    <property type="entry name" value="PTKc"/>
    <property type="match status" value="1"/>
</dbReference>
<dbReference type="InterPro" id="IPR000719">
    <property type="entry name" value="Prot_kinase_dom"/>
</dbReference>
<feature type="active site" description="Proton acceptor" evidence="6">
    <location>
        <position position="191"/>
    </location>
</feature>
<dbReference type="PIRSF" id="PIRSF000615">
    <property type="entry name" value="TyrPK_CSF1-R"/>
    <property type="match status" value="1"/>
</dbReference>
<keyword evidence="5" id="KW-0829">Tyrosine-protein kinase</keyword>
<evidence type="ECO:0000256" key="1">
    <source>
        <dbReference type="ARBA" id="ARBA00022679"/>
    </source>
</evidence>
<feature type="binding site" evidence="7">
    <location>
        <position position="86"/>
    </location>
    <ligand>
        <name>ATP</name>
        <dbReference type="ChEBI" id="CHEBI:30616"/>
    </ligand>
</feature>
<dbReference type="Pfam" id="PF07714">
    <property type="entry name" value="PK_Tyr_Ser-Thr"/>
    <property type="match status" value="1"/>
</dbReference>
<feature type="domain" description="Protein kinase" evidence="9">
    <location>
        <begin position="37"/>
        <end position="333"/>
    </location>
</feature>
<evidence type="ECO:0000256" key="4">
    <source>
        <dbReference type="ARBA" id="ARBA00022840"/>
    </source>
</evidence>
<dbReference type="GO" id="GO:0007169">
    <property type="term" value="P:cell surface receptor protein tyrosine kinase signaling pathway"/>
    <property type="evidence" value="ECO:0007669"/>
    <property type="project" value="TreeGrafter"/>
</dbReference>
<keyword evidence="3" id="KW-0418">Kinase</keyword>
<proteinExistence type="predicted"/>
<dbReference type="PANTHER" id="PTHR24416:SF488">
    <property type="entry name" value="PROTEIN KINASE DOMAIN-CONTAINING PROTEIN"/>
    <property type="match status" value="1"/>
</dbReference>
<dbReference type="SUPFAM" id="SSF56112">
    <property type="entry name" value="Protein kinase-like (PK-like)"/>
    <property type="match status" value="1"/>
</dbReference>
<dbReference type="InterPro" id="IPR011009">
    <property type="entry name" value="Kinase-like_dom_sf"/>
</dbReference>
<dbReference type="GO" id="GO:0043235">
    <property type="term" value="C:receptor complex"/>
    <property type="evidence" value="ECO:0007669"/>
    <property type="project" value="TreeGrafter"/>
</dbReference>
<feature type="binding site" evidence="7">
    <location>
        <begin position="44"/>
        <end position="51"/>
    </location>
    <ligand>
        <name>ATP</name>
        <dbReference type="ChEBI" id="CHEBI:30616"/>
    </ligand>
</feature>
<dbReference type="PANTHER" id="PTHR24416">
    <property type="entry name" value="TYROSINE-PROTEIN KINASE RECEPTOR"/>
    <property type="match status" value="1"/>
</dbReference>
<evidence type="ECO:0000256" key="5">
    <source>
        <dbReference type="ARBA" id="ARBA00023137"/>
    </source>
</evidence>
<dbReference type="InterPro" id="IPR020635">
    <property type="entry name" value="Tyr_kinase_cat_dom"/>
</dbReference>
<evidence type="ECO:0000256" key="8">
    <source>
        <dbReference type="PIRSR" id="PIRSR000615-3"/>
    </source>
</evidence>
<dbReference type="Gene3D" id="1.10.510.10">
    <property type="entry name" value="Transferase(Phosphotransferase) domain 1"/>
    <property type="match status" value="1"/>
</dbReference>
<evidence type="ECO:0000313" key="11">
    <source>
        <dbReference type="WBParaSite" id="PDA_v2.g4700.t1"/>
    </source>
</evidence>
<dbReference type="Proteomes" id="UP000887578">
    <property type="component" value="Unplaced"/>
</dbReference>
<evidence type="ECO:0000313" key="10">
    <source>
        <dbReference type="Proteomes" id="UP000887578"/>
    </source>
</evidence>
<keyword evidence="8" id="KW-0479">Metal-binding</keyword>
<organism evidence="10 11">
    <name type="scientific">Panagrolaimus davidi</name>
    <dbReference type="NCBI Taxonomy" id="227884"/>
    <lineage>
        <taxon>Eukaryota</taxon>
        <taxon>Metazoa</taxon>
        <taxon>Ecdysozoa</taxon>
        <taxon>Nematoda</taxon>
        <taxon>Chromadorea</taxon>
        <taxon>Rhabditida</taxon>
        <taxon>Tylenchina</taxon>
        <taxon>Panagrolaimomorpha</taxon>
        <taxon>Panagrolaimoidea</taxon>
        <taxon>Panagrolaimidae</taxon>
        <taxon>Panagrolaimus</taxon>
    </lineage>
</organism>
<protein>
    <submittedName>
        <fullName evidence="11">Protein kinase domain-containing protein</fullName>
    </submittedName>
</protein>
<keyword evidence="2 7" id="KW-0547">Nucleotide-binding</keyword>
<keyword evidence="4 7" id="KW-0067">ATP-binding</keyword>
<evidence type="ECO:0000256" key="2">
    <source>
        <dbReference type="ARBA" id="ARBA00022741"/>
    </source>
</evidence>
<dbReference type="InterPro" id="IPR001245">
    <property type="entry name" value="Ser-Thr/Tyr_kinase_cat_dom"/>
</dbReference>
<feature type="binding site" evidence="7">
    <location>
        <position position="195"/>
    </location>
    <ligand>
        <name>ATP</name>
        <dbReference type="ChEBI" id="CHEBI:30616"/>
    </ligand>
</feature>
<evidence type="ECO:0000256" key="7">
    <source>
        <dbReference type="PIRSR" id="PIRSR000615-2"/>
    </source>
</evidence>
<dbReference type="PROSITE" id="PS00109">
    <property type="entry name" value="PROTEIN_KINASE_TYR"/>
    <property type="match status" value="1"/>
</dbReference>
<dbReference type="GO" id="GO:0004714">
    <property type="term" value="F:transmembrane receptor protein tyrosine kinase activity"/>
    <property type="evidence" value="ECO:0007669"/>
    <property type="project" value="TreeGrafter"/>
</dbReference>
<accession>A0A914R028</accession>
<evidence type="ECO:0000259" key="9">
    <source>
        <dbReference type="PROSITE" id="PS50011"/>
    </source>
</evidence>
<keyword evidence="10" id="KW-1185">Reference proteome</keyword>
<evidence type="ECO:0000256" key="6">
    <source>
        <dbReference type="PIRSR" id="PIRSR000615-1"/>
    </source>
</evidence>
<dbReference type="GO" id="GO:0005886">
    <property type="term" value="C:plasma membrane"/>
    <property type="evidence" value="ECO:0007669"/>
    <property type="project" value="TreeGrafter"/>
</dbReference>
<evidence type="ECO:0000256" key="3">
    <source>
        <dbReference type="ARBA" id="ARBA00022777"/>
    </source>
</evidence>
<reference evidence="11" key="1">
    <citation type="submission" date="2022-11" db="UniProtKB">
        <authorList>
            <consortium name="WormBaseParasite"/>
        </authorList>
    </citation>
    <scope>IDENTIFICATION</scope>
</reference>
<dbReference type="FunFam" id="1.10.510.10:FF:000554">
    <property type="entry name" value="Predicted protein"/>
    <property type="match status" value="1"/>
</dbReference>
<feature type="binding site" evidence="8">
    <location>
        <position position="196"/>
    </location>
    <ligand>
        <name>Mg(2+)</name>
        <dbReference type="ChEBI" id="CHEBI:18420"/>
    </ligand>
</feature>
<keyword evidence="8" id="KW-0460">Magnesium</keyword>
<dbReference type="InterPro" id="IPR050122">
    <property type="entry name" value="RTK"/>
</dbReference>
<dbReference type="PROSITE" id="PS50011">
    <property type="entry name" value="PROTEIN_KINASE_DOM"/>
    <property type="match status" value="1"/>
</dbReference>
<sequence length="383" mass="43785">MSWKTKLENIRANHHKRDEEGGDVHIDYWELTWDKILVKSEKLGSGAFGQVLRGKIIGKPPCFENFYENLQIRNLSQMENSDVAIKMLPKYADDAAKKEFMNEIELMKLIGYHDNIVNMLGCVTVGHPMCLVLEFCPYRDLLQYVKGRKVEVSISKSLEEKINHTKDFLIFAWQIAQGMKFLASKSIIHRDLAARNVLIDADKNAKISDFGLCVQTTDKSINSPTTNNVLISASGRLPIKWLAIESLKNHEFSLKSDIWAFGIVLYEMYSLGEIPFSKIEPKMLLDYLEAGNRPEKPEFCNQETYDIMLNCWNPNPPQRPSFEELLTIFTVFLERSTEGYGYLPLLKSETTPNTNEISQKLAQNIVPAAEPPIPKKYVLSKNV</sequence>
<feature type="binding site" evidence="7">
    <location>
        <begin position="134"/>
        <end position="140"/>
    </location>
    <ligand>
        <name>ATP</name>
        <dbReference type="ChEBI" id="CHEBI:30616"/>
    </ligand>
</feature>
<dbReference type="AlphaFoldDB" id="A0A914R028"/>
<feature type="binding site" evidence="8">
    <location>
        <position position="209"/>
    </location>
    <ligand>
        <name>Mg(2+)</name>
        <dbReference type="ChEBI" id="CHEBI:18420"/>
    </ligand>
</feature>
<dbReference type="SMART" id="SM00219">
    <property type="entry name" value="TyrKc"/>
    <property type="match status" value="1"/>
</dbReference>
<keyword evidence="1" id="KW-0808">Transferase</keyword>